<protein>
    <submittedName>
        <fullName evidence="2">Uncharacterized protein</fullName>
    </submittedName>
</protein>
<organism evidence="2 3">
    <name type="scientific">Trichonephila clavata</name>
    <name type="common">Joro spider</name>
    <name type="synonym">Nephila clavata</name>
    <dbReference type="NCBI Taxonomy" id="2740835"/>
    <lineage>
        <taxon>Eukaryota</taxon>
        <taxon>Metazoa</taxon>
        <taxon>Ecdysozoa</taxon>
        <taxon>Arthropoda</taxon>
        <taxon>Chelicerata</taxon>
        <taxon>Arachnida</taxon>
        <taxon>Araneae</taxon>
        <taxon>Araneomorphae</taxon>
        <taxon>Entelegynae</taxon>
        <taxon>Araneoidea</taxon>
        <taxon>Nephilidae</taxon>
        <taxon>Trichonephila</taxon>
    </lineage>
</organism>
<keyword evidence="3" id="KW-1185">Reference proteome</keyword>
<reference evidence="2" key="1">
    <citation type="submission" date="2020-07" db="EMBL/GenBank/DDBJ databases">
        <title>Multicomponent nature underlies the extraordinary mechanical properties of spider dragline silk.</title>
        <authorList>
            <person name="Kono N."/>
            <person name="Nakamura H."/>
            <person name="Mori M."/>
            <person name="Yoshida Y."/>
            <person name="Ohtoshi R."/>
            <person name="Malay A.D."/>
            <person name="Moran D.A.P."/>
            <person name="Tomita M."/>
            <person name="Numata K."/>
            <person name="Arakawa K."/>
        </authorList>
    </citation>
    <scope>NUCLEOTIDE SEQUENCE</scope>
</reference>
<feature type="region of interest" description="Disordered" evidence="1">
    <location>
        <begin position="17"/>
        <end position="49"/>
    </location>
</feature>
<dbReference type="AlphaFoldDB" id="A0A8X6JPA9"/>
<dbReference type="Proteomes" id="UP000887116">
    <property type="component" value="Unassembled WGS sequence"/>
</dbReference>
<evidence type="ECO:0000313" key="3">
    <source>
        <dbReference type="Proteomes" id="UP000887116"/>
    </source>
</evidence>
<proteinExistence type="predicted"/>
<evidence type="ECO:0000313" key="2">
    <source>
        <dbReference type="EMBL" id="GFR33533.1"/>
    </source>
</evidence>
<evidence type="ECO:0000256" key="1">
    <source>
        <dbReference type="SAM" id="MobiDB-lite"/>
    </source>
</evidence>
<feature type="compositionally biased region" description="Basic and acidic residues" evidence="1">
    <location>
        <begin position="40"/>
        <end position="49"/>
    </location>
</feature>
<name>A0A8X6JPA9_TRICU</name>
<accession>A0A8X6JPA9</accession>
<sequence length="143" mass="16010">MKQDIEKQDLQPVFLSNATTSTKSSAVPDHVDAASGDASGNKDDGKVNCKDKNARQKSLNEIFNSEFKLKLKFNEAECCLIEQNAQLKQVLTYLRKPLIKGVGFDESAKSTDESQNSNRCTKFNFNISNYSDDEDDFDTVKDI</sequence>
<comment type="caution">
    <text evidence="2">The sequence shown here is derived from an EMBL/GenBank/DDBJ whole genome shotgun (WGS) entry which is preliminary data.</text>
</comment>
<dbReference type="EMBL" id="BMAO01019879">
    <property type="protein sequence ID" value="GFR33533.1"/>
    <property type="molecule type" value="Genomic_DNA"/>
</dbReference>
<gene>
    <name evidence="2" type="primary">AVEN_58928_1</name>
    <name evidence="2" type="ORF">TNCT_195801</name>
</gene>